<dbReference type="RefSeq" id="WP_020356121.1">
    <property type="nucleotide sequence ID" value="NZ_KE360587.1"/>
</dbReference>
<keyword evidence="3" id="KW-1185">Reference proteome</keyword>
<dbReference type="Proteomes" id="UP000014821">
    <property type="component" value="Unassembled WGS sequence"/>
</dbReference>
<keyword evidence="1" id="KW-1133">Transmembrane helix</keyword>
<reference evidence="2" key="1">
    <citation type="submission" date="2013-04" db="EMBL/GenBank/DDBJ databases">
        <title>Genome sequence of Chlamydia psittaci 10_881_SC42.</title>
        <authorList>
            <person name="Huot-Creasy H."/>
            <person name="McCracken C.L."/>
            <person name="Humphries M."/>
            <person name="Sachse K."/>
            <person name="Laroucau K."/>
            <person name="Bavoil P."/>
            <person name="Myers G.S."/>
        </authorList>
    </citation>
    <scope>NUCLEOTIDE SEQUENCE [LARGE SCALE GENOMIC DNA]</scope>
    <source>
        <strain evidence="2">10_881_SC42</strain>
    </source>
</reference>
<keyword evidence="1" id="KW-0472">Membrane</keyword>
<protein>
    <submittedName>
        <fullName evidence="2">Membrane protein</fullName>
    </submittedName>
</protein>
<evidence type="ECO:0000256" key="1">
    <source>
        <dbReference type="SAM" id="Phobius"/>
    </source>
</evidence>
<evidence type="ECO:0000313" key="3">
    <source>
        <dbReference type="Proteomes" id="UP000014821"/>
    </source>
</evidence>
<evidence type="ECO:0000313" key="2">
    <source>
        <dbReference type="EMBL" id="EPP38047.1"/>
    </source>
</evidence>
<organism evidence="2 3">
    <name type="scientific">Chlamydia avium</name>
    <dbReference type="NCBI Taxonomy" id="1457141"/>
    <lineage>
        <taxon>Bacteria</taxon>
        <taxon>Pseudomonadati</taxon>
        <taxon>Chlamydiota</taxon>
        <taxon>Chlamydiia</taxon>
        <taxon>Chlamydiales</taxon>
        <taxon>Chlamydiaceae</taxon>
        <taxon>Chlamydia/Chlamydophila group</taxon>
        <taxon>Chlamydia</taxon>
    </lineage>
</organism>
<proteinExistence type="predicted"/>
<gene>
    <name evidence="2" type="ORF">CP10881SC42_0642</name>
</gene>
<feature type="transmembrane region" description="Helical" evidence="1">
    <location>
        <begin position="62"/>
        <end position="83"/>
    </location>
</feature>
<keyword evidence="1" id="KW-0812">Transmembrane</keyword>
<feature type="transmembrane region" description="Helical" evidence="1">
    <location>
        <begin position="31"/>
        <end position="56"/>
    </location>
</feature>
<name>A0ABP2X8C2_9CHLA</name>
<sequence>MIGSIHTSNTNIITTDRSAANNLLLKLSQQILLILSIVFFILSVAMTLGGCAALIISKNILFIFLSTVGGLVLGMGIILRHAFISKKNCA</sequence>
<accession>A0ABP2X8C2</accession>
<dbReference type="EMBL" id="ATND01000002">
    <property type="protein sequence ID" value="EPP38047.1"/>
    <property type="molecule type" value="Genomic_DNA"/>
</dbReference>
<comment type="caution">
    <text evidence="2">The sequence shown here is derived from an EMBL/GenBank/DDBJ whole genome shotgun (WGS) entry which is preliminary data.</text>
</comment>